<organism evidence="2 3">
    <name type="scientific">Chionoecetes opilio</name>
    <name type="common">Atlantic snow crab</name>
    <name type="synonym">Cancer opilio</name>
    <dbReference type="NCBI Taxonomy" id="41210"/>
    <lineage>
        <taxon>Eukaryota</taxon>
        <taxon>Metazoa</taxon>
        <taxon>Ecdysozoa</taxon>
        <taxon>Arthropoda</taxon>
        <taxon>Crustacea</taxon>
        <taxon>Multicrustacea</taxon>
        <taxon>Malacostraca</taxon>
        <taxon>Eumalacostraca</taxon>
        <taxon>Eucarida</taxon>
        <taxon>Decapoda</taxon>
        <taxon>Pleocyemata</taxon>
        <taxon>Brachyura</taxon>
        <taxon>Eubrachyura</taxon>
        <taxon>Majoidea</taxon>
        <taxon>Majidae</taxon>
        <taxon>Chionoecetes</taxon>
    </lineage>
</organism>
<evidence type="ECO:0000256" key="1">
    <source>
        <dbReference type="SAM" id="MobiDB-lite"/>
    </source>
</evidence>
<reference evidence="2" key="1">
    <citation type="submission" date="2020-07" db="EMBL/GenBank/DDBJ databases">
        <title>The High-quality genome of the commercially important snow crab, Chionoecetes opilio.</title>
        <authorList>
            <person name="Jeong J.-H."/>
            <person name="Ryu S."/>
        </authorList>
    </citation>
    <scope>NUCLEOTIDE SEQUENCE</scope>
    <source>
        <strain evidence="2">MADBK_172401_WGS</strain>
        <tissue evidence="2">Digestive gland</tissue>
    </source>
</reference>
<keyword evidence="3" id="KW-1185">Reference proteome</keyword>
<proteinExistence type="predicted"/>
<comment type="caution">
    <text evidence="2">The sequence shown here is derived from an EMBL/GenBank/DDBJ whole genome shotgun (WGS) entry which is preliminary data.</text>
</comment>
<evidence type="ECO:0000313" key="3">
    <source>
        <dbReference type="Proteomes" id="UP000770661"/>
    </source>
</evidence>
<dbReference type="EMBL" id="JACEEZ010014830">
    <property type="protein sequence ID" value="KAG0719231.1"/>
    <property type="molecule type" value="Genomic_DNA"/>
</dbReference>
<feature type="region of interest" description="Disordered" evidence="1">
    <location>
        <begin position="1"/>
        <end position="73"/>
    </location>
</feature>
<gene>
    <name evidence="2" type="ORF">GWK47_050895</name>
</gene>
<protein>
    <submittedName>
        <fullName evidence="2">Uncharacterized protein</fullName>
    </submittedName>
</protein>
<accession>A0A8J4Y9K9</accession>
<dbReference type="OrthoDB" id="5973539at2759"/>
<dbReference type="AlphaFoldDB" id="A0A8J4Y9K9"/>
<evidence type="ECO:0000313" key="2">
    <source>
        <dbReference type="EMBL" id="KAG0719231.1"/>
    </source>
</evidence>
<sequence length="253" mass="28009">MSPHRGPYFASARLHSNDTSGVPGESGDQGSLPGASISSNFSPPTPLRAAHFSHDTMSPSPLLERGTESDTSQQLMLCGGESVTVDLSLPQTSSTTTATTSEVWSQEPLCHKRPMMSWIIACLFASFDKKSSFLPTNYVALDPAVVRQRALRQHSFFQLHIHLKRGKDLVARDACVPESCRHFSDILVDLKCRTLVEFSISFLTENADFFMIFGSSGCLGYSCFWHVMLFQPLPFLSQFTLGKLQMARFMPFG</sequence>
<dbReference type="Proteomes" id="UP000770661">
    <property type="component" value="Unassembled WGS sequence"/>
</dbReference>
<name>A0A8J4Y9K9_CHIOP</name>